<comment type="caution">
    <text evidence="3">The sequence shown here is derived from an EMBL/GenBank/DDBJ whole genome shotgun (WGS) entry which is preliminary data.</text>
</comment>
<dbReference type="InterPro" id="IPR006016">
    <property type="entry name" value="UspA"/>
</dbReference>
<comment type="similarity">
    <text evidence="1">Belongs to the universal stress protein A family.</text>
</comment>
<dbReference type="SUPFAM" id="SSF52402">
    <property type="entry name" value="Adenine nucleotide alpha hydrolases-like"/>
    <property type="match status" value="2"/>
</dbReference>
<evidence type="ECO:0000259" key="2">
    <source>
        <dbReference type="Pfam" id="PF00582"/>
    </source>
</evidence>
<feature type="domain" description="UspA" evidence="2">
    <location>
        <begin position="148"/>
        <end position="269"/>
    </location>
</feature>
<name>A0A844ZT05_9SPHN</name>
<dbReference type="Proteomes" id="UP000442714">
    <property type="component" value="Unassembled WGS sequence"/>
</dbReference>
<sequence length="271" mass="29709">MQSILVHVCNDPDFEARLQTSLDIARFFDAHLTFLQTITPPVVLPMDYTGTAIPPLLPMAQEQAEKLKQDTEARLNDEDVQWDWVQEVGFVDSMLLSHAALNDLVIVGADGQTETEHNRSRLAGILAIEGRSSVMVVPSSSQCFDPSKPALVAWNGSPESARAMRASLALLKRSDSVVLATVTGEPERKSSRLPPFDGASYLARHGIECELIELPCSGRHPAKILVEEAEKRDAGYIVLGAYGHSRLLEIVFGGVTRDMLDDPQIPVFLAH</sequence>
<reference evidence="3 4" key="1">
    <citation type="submission" date="2019-12" db="EMBL/GenBank/DDBJ databases">
        <title>Genomic-based taxomic classification of the family Erythrobacteraceae.</title>
        <authorList>
            <person name="Xu L."/>
        </authorList>
    </citation>
    <scope>NUCLEOTIDE SEQUENCE [LARGE SCALE GENOMIC DNA]</scope>
    <source>
        <strain evidence="3 4">KCTC 52763</strain>
    </source>
</reference>
<accession>A0A844ZT05</accession>
<dbReference type="PANTHER" id="PTHR46268">
    <property type="entry name" value="STRESS RESPONSE PROTEIN NHAX"/>
    <property type="match status" value="1"/>
</dbReference>
<dbReference type="Pfam" id="PF00582">
    <property type="entry name" value="Usp"/>
    <property type="match status" value="1"/>
</dbReference>
<dbReference type="AlphaFoldDB" id="A0A844ZT05"/>
<evidence type="ECO:0000313" key="3">
    <source>
        <dbReference type="EMBL" id="MXO90136.1"/>
    </source>
</evidence>
<dbReference type="EMBL" id="WTYX01000001">
    <property type="protein sequence ID" value="MXO90136.1"/>
    <property type="molecule type" value="Genomic_DNA"/>
</dbReference>
<evidence type="ECO:0000313" key="4">
    <source>
        <dbReference type="Proteomes" id="UP000442714"/>
    </source>
</evidence>
<dbReference type="CDD" id="cd00293">
    <property type="entry name" value="USP-like"/>
    <property type="match status" value="1"/>
</dbReference>
<proteinExistence type="inferred from homology"/>
<dbReference type="Gene3D" id="3.40.50.12370">
    <property type="match status" value="1"/>
</dbReference>
<keyword evidence="4" id="KW-1185">Reference proteome</keyword>
<dbReference type="PANTHER" id="PTHR46268:SF15">
    <property type="entry name" value="UNIVERSAL STRESS PROTEIN HP_0031"/>
    <property type="match status" value="1"/>
</dbReference>
<dbReference type="InterPro" id="IPR006015">
    <property type="entry name" value="Universal_stress_UspA"/>
</dbReference>
<dbReference type="PRINTS" id="PR01438">
    <property type="entry name" value="UNVRSLSTRESS"/>
</dbReference>
<protein>
    <submittedName>
        <fullName evidence="3">Universal stress protein</fullName>
    </submittedName>
</protein>
<dbReference type="RefSeq" id="WP_160603616.1">
    <property type="nucleotide sequence ID" value="NZ_WTYX01000001.1"/>
</dbReference>
<dbReference type="OrthoDB" id="9804721at2"/>
<gene>
    <name evidence="3" type="ORF">GRI41_04840</name>
</gene>
<organism evidence="3 4">
    <name type="scientific">Pontixanthobacter aquaemixtae</name>
    <dbReference type="NCBI Taxonomy" id="1958940"/>
    <lineage>
        <taxon>Bacteria</taxon>
        <taxon>Pseudomonadati</taxon>
        <taxon>Pseudomonadota</taxon>
        <taxon>Alphaproteobacteria</taxon>
        <taxon>Sphingomonadales</taxon>
        <taxon>Erythrobacteraceae</taxon>
        <taxon>Pontixanthobacter</taxon>
    </lineage>
</organism>
<evidence type="ECO:0000256" key="1">
    <source>
        <dbReference type="ARBA" id="ARBA00008791"/>
    </source>
</evidence>